<comment type="caution">
    <text evidence="1">The sequence shown here is derived from an EMBL/GenBank/DDBJ whole genome shotgun (WGS) entry which is preliminary data.</text>
</comment>
<dbReference type="AlphaFoldDB" id="A0A328YWJ2"/>
<keyword evidence="2" id="KW-1185">Reference proteome</keyword>
<dbReference type="OrthoDB" id="8812165at2"/>
<proteinExistence type="predicted"/>
<dbReference type="Proteomes" id="UP000248856">
    <property type="component" value="Unassembled WGS sequence"/>
</dbReference>
<name>A0A328YWJ2_9BURK</name>
<accession>A0A328YWJ2</accession>
<evidence type="ECO:0000313" key="2">
    <source>
        <dbReference type="Proteomes" id="UP000248856"/>
    </source>
</evidence>
<dbReference type="EMBL" id="QLTA01000032">
    <property type="protein sequence ID" value="RAR78190.1"/>
    <property type="molecule type" value="Genomic_DNA"/>
</dbReference>
<evidence type="ECO:0000313" key="1">
    <source>
        <dbReference type="EMBL" id="RAR78190.1"/>
    </source>
</evidence>
<organism evidence="1 2">
    <name type="scientific">Paracidovorax anthurii</name>
    <dbReference type="NCBI Taxonomy" id="78229"/>
    <lineage>
        <taxon>Bacteria</taxon>
        <taxon>Pseudomonadati</taxon>
        <taxon>Pseudomonadota</taxon>
        <taxon>Betaproteobacteria</taxon>
        <taxon>Burkholderiales</taxon>
        <taxon>Comamonadaceae</taxon>
        <taxon>Paracidovorax</taxon>
    </lineage>
</organism>
<dbReference type="RefSeq" id="WP_111878824.1">
    <property type="nucleotide sequence ID" value="NZ_CBCSGC010000008.1"/>
</dbReference>
<sequence length="104" mass="11375">MRHLLLSDVQSTNLQMLHVILLGAERDMVGTCRKYGLHASQAERLRTMTPPELWALVYAVGETSLFIPRSDLVALIDSPPALVGTLAAAHPPHPTKSRPIQAQS</sequence>
<protein>
    <submittedName>
        <fullName evidence="1">Uncharacterized protein</fullName>
    </submittedName>
</protein>
<gene>
    <name evidence="1" type="ORF">AX018_103253</name>
</gene>
<reference evidence="1 2" key="1">
    <citation type="submission" date="2018-06" db="EMBL/GenBank/DDBJ databases">
        <title>Genomic Encyclopedia of Archaeal and Bacterial Type Strains, Phase II (KMG-II): from individual species to whole genera.</title>
        <authorList>
            <person name="Goeker M."/>
        </authorList>
    </citation>
    <scope>NUCLEOTIDE SEQUENCE [LARGE SCALE GENOMIC DNA]</scope>
    <source>
        <strain evidence="1 2">CFPB 3232</strain>
    </source>
</reference>